<sequence>MRFKAESIVNGKVVESETDYLNLEEVKDVSPETHQAILSDASCVGAFLKHEAGNGTLITDRDRFPESRCQRQSFAGRDADTNPTTRNKS</sequence>
<evidence type="ECO:0000313" key="2">
    <source>
        <dbReference type="EMBL" id="AFZ22292.1"/>
    </source>
</evidence>
<geneLocation type="plasmid" evidence="2 3">
    <name>pMIC7113.05</name>
</geneLocation>
<dbReference type="AlphaFoldDB" id="K9WRV9"/>
<keyword evidence="2" id="KW-0614">Plasmid</keyword>
<keyword evidence="3" id="KW-1185">Reference proteome</keyword>
<gene>
    <name evidence="2" type="ORF">Mic7113_6730</name>
</gene>
<dbReference type="KEGG" id="mic:Mic7113_6730"/>
<protein>
    <submittedName>
        <fullName evidence="2">Uncharacterized protein</fullName>
    </submittedName>
</protein>
<dbReference type="Proteomes" id="UP000010471">
    <property type="component" value="Plasmid pMIC7113.05"/>
</dbReference>
<feature type="region of interest" description="Disordered" evidence="1">
    <location>
        <begin position="58"/>
        <end position="89"/>
    </location>
</feature>
<dbReference type="HOGENOM" id="CLU_2451305_0_0_3"/>
<dbReference type="EMBL" id="CP003635">
    <property type="protein sequence ID" value="AFZ22292.1"/>
    <property type="molecule type" value="Genomic_DNA"/>
</dbReference>
<organism evidence="2 3">
    <name type="scientific">Allocoleopsis franciscana PCC 7113</name>
    <dbReference type="NCBI Taxonomy" id="1173027"/>
    <lineage>
        <taxon>Bacteria</taxon>
        <taxon>Bacillati</taxon>
        <taxon>Cyanobacteriota</taxon>
        <taxon>Cyanophyceae</taxon>
        <taxon>Coleofasciculales</taxon>
        <taxon>Coleofasciculaceae</taxon>
        <taxon>Allocoleopsis</taxon>
        <taxon>Allocoleopsis franciscana</taxon>
    </lineage>
</organism>
<dbReference type="RefSeq" id="WP_015186300.1">
    <property type="nucleotide sequence ID" value="NC_019741.1"/>
</dbReference>
<feature type="compositionally biased region" description="Basic and acidic residues" evidence="1">
    <location>
        <begin position="59"/>
        <end position="69"/>
    </location>
</feature>
<evidence type="ECO:0000313" key="3">
    <source>
        <dbReference type="Proteomes" id="UP000010471"/>
    </source>
</evidence>
<name>K9WRV9_9CYAN</name>
<proteinExistence type="predicted"/>
<accession>K9WRV9</accession>
<reference evidence="2 3" key="1">
    <citation type="submission" date="2012-06" db="EMBL/GenBank/DDBJ databases">
        <title>Finished plasmid 5 of genome of Microcoleus sp. PCC 7113.</title>
        <authorList>
            <consortium name="US DOE Joint Genome Institute"/>
            <person name="Gugger M."/>
            <person name="Coursin T."/>
            <person name="Rippka R."/>
            <person name="Tandeau De Marsac N."/>
            <person name="Huntemann M."/>
            <person name="Wei C.-L."/>
            <person name="Han J."/>
            <person name="Detter J.C."/>
            <person name="Han C."/>
            <person name="Tapia R."/>
            <person name="Chen A."/>
            <person name="Kyrpides N."/>
            <person name="Mavromatis K."/>
            <person name="Markowitz V."/>
            <person name="Szeto E."/>
            <person name="Ivanova N."/>
            <person name="Pagani I."/>
            <person name="Pati A."/>
            <person name="Goodwin L."/>
            <person name="Nordberg H.P."/>
            <person name="Cantor M.N."/>
            <person name="Hua S.X."/>
            <person name="Woyke T."/>
            <person name="Kerfeld C.A."/>
        </authorList>
    </citation>
    <scope>NUCLEOTIDE SEQUENCE [LARGE SCALE GENOMIC DNA]</scope>
    <source>
        <strain evidence="2 3">PCC 7113</strain>
        <plasmid evidence="2 3">pMIC7113.05</plasmid>
    </source>
</reference>
<evidence type="ECO:0000256" key="1">
    <source>
        <dbReference type="SAM" id="MobiDB-lite"/>
    </source>
</evidence>